<evidence type="ECO:0000313" key="3">
    <source>
        <dbReference type="RefSeq" id="XP_018820976.1"/>
    </source>
</evidence>
<organism evidence="2 3">
    <name type="scientific">Juglans regia</name>
    <name type="common">English walnut</name>
    <dbReference type="NCBI Taxonomy" id="51240"/>
    <lineage>
        <taxon>Eukaryota</taxon>
        <taxon>Viridiplantae</taxon>
        <taxon>Streptophyta</taxon>
        <taxon>Embryophyta</taxon>
        <taxon>Tracheophyta</taxon>
        <taxon>Spermatophyta</taxon>
        <taxon>Magnoliopsida</taxon>
        <taxon>eudicotyledons</taxon>
        <taxon>Gunneridae</taxon>
        <taxon>Pentapetalae</taxon>
        <taxon>rosids</taxon>
        <taxon>fabids</taxon>
        <taxon>Fagales</taxon>
        <taxon>Juglandaceae</taxon>
        <taxon>Juglans</taxon>
    </lineage>
</organism>
<reference evidence="3" key="1">
    <citation type="submission" date="2025-08" db="UniProtKB">
        <authorList>
            <consortium name="RefSeq"/>
        </authorList>
    </citation>
    <scope>IDENTIFICATION</scope>
    <source>
        <tissue evidence="3">Leaves</tissue>
    </source>
</reference>
<dbReference type="Gramene" id="Jr07_04450_p1">
    <property type="protein sequence ID" value="cds.Jr07_04450_p1"/>
    <property type="gene ID" value="Jr07_04450"/>
</dbReference>
<keyword evidence="2" id="KW-1185">Reference proteome</keyword>
<dbReference type="KEGG" id="jre:108991255"/>
<protein>
    <submittedName>
        <fullName evidence="3">Uncharacterized protein LOC108991255</fullName>
    </submittedName>
</protein>
<feature type="region of interest" description="Disordered" evidence="1">
    <location>
        <begin position="1"/>
        <end position="49"/>
    </location>
</feature>
<evidence type="ECO:0000313" key="2">
    <source>
        <dbReference type="Proteomes" id="UP000235220"/>
    </source>
</evidence>
<dbReference type="AlphaFoldDB" id="A0A2I4ENK4"/>
<evidence type="ECO:0000256" key="1">
    <source>
        <dbReference type="SAM" id="MobiDB-lite"/>
    </source>
</evidence>
<gene>
    <name evidence="3" type="primary">LOC108991255</name>
</gene>
<proteinExistence type="predicted"/>
<name>A0A2I4ENK4_JUGRE</name>
<dbReference type="Proteomes" id="UP000235220">
    <property type="component" value="Chromosome 7"/>
</dbReference>
<dbReference type="GeneID" id="108991255"/>
<sequence>MSLLSLFQMDDPEVKSTQIAQRKRYEDRDAMNSSKHSKGSQSSDASNGGYDPISQCATLLTELSLRLDPQQLVRAIKELLNPDMRQFFLSLDAVGRDDWARNC</sequence>
<dbReference type="RefSeq" id="XP_018820976.1">
    <property type="nucleotide sequence ID" value="XM_018965431.2"/>
</dbReference>
<accession>A0A2I4ENK4</accession>